<dbReference type="InterPro" id="IPR009908">
    <property type="entry name" value="Methylamine_util_MauE"/>
</dbReference>
<sequence length="113" mass="12951">MIGSYFLGGLFIVAGFSHFFLEKFFLRITPPWVPYRRFAVLASGVVEIALGAGVIFHETRSYAAWGLIALLIAVWPANYYHYTSRNKLDPPKWALLLRLPLQIPLILWAYSYT</sequence>
<keyword evidence="3 5" id="KW-1133">Transmembrane helix</keyword>
<dbReference type="RefSeq" id="WP_109019185.1">
    <property type="nucleotide sequence ID" value="NZ_AP025028.1"/>
</dbReference>
<keyword evidence="8" id="KW-1185">Reference proteome</keyword>
<dbReference type="Proteomes" id="UP000245263">
    <property type="component" value="Chromosome 1"/>
</dbReference>
<dbReference type="EMBL" id="AP025028">
    <property type="protein sequence ID" value="BDA79407.1"/>
    <property type="molecule type" value="Genomic_DNA"/>
</dbReference>
<evidence type="ECO:0000259" key="6">
    <source>
        <dbReference type="Pfam" id="PF07291"/>
    </source>
</evidence>
<feature type="transmembrane region" description="Helical" evidence="5">
    <location>
        <begin position="93"/>
        <end position="111"/>
    </location>
</feature>
<dbReference type="PANTHER" id="PTHR36974:SF1">
    <property type="entry name" value="DOXX FAMILY MEMBRANE PROTEIN"/>
    <property type="match status" value="1"/>
</dbReference>
<evidence type="ECO:0000256" key="2">
    <source>
        <dbReference type="ARBA" id="ARBA00022692"/>
    </source>
</evidence>
<keyword evidence="2 5" id="KW-0812">Transmembrane</keyword>
<comment type="subcellular location">
    <subcellularLocation>
        <location evidence="1">Membrane</location>
        <topology evidence="1">Multi-pass membrane protein</topology>
    </subcellularLocation>
</comment>
<keyword evidence="4 5" id="KW-0472">Membrane</keyword>
<accession>A0ABM7UKL7</accession>
<reference evidence="7 8" key="1">
    <citation type="submission" date="2021-08" db="EMBL/GenBank/DDBJ databases">
        <title>Complete genome sequence of Leptospira kobayashii strain E30.</title>
        <authorList>
            <person name="Nakao R."/>
            <person name="Nakamura S."/>
            <person name="Masuzawa T."/>
            <person name="Koizumi N."/>
        </authorList>
    </citation>
    <scope>NUCLEOTIDE SEQUENCE [LARGE SCALE GENOMIC DNA]</scope>
    <source>
        <strain evidence="7 8">E30</strain>
    </source>
</reference>
<dbReference type="PANTHER" id="PTHR36974">
    <property type="entry name" value="MEMBRANE PROTEIN-RELATED"/>
    <property type="match status" value="1"/>
</dbReference>
<evidence type="ECO:0000313" key="8">
    <source>
        <dbReference type="Proteomes" id="UP000245263"/>
    </source>
</evidence>
<feature type="transmembrane region" description="Helical" evidence="5">
    <location>
        <begin position="62"/>
        <end position="81"/>
    </location>
</feature>
<feature type="transmembrane region" description="Helical" evidence="5">
    <location>
        <begin position="6"/>
        <end position="26"/>
    </location>
</feature>
<name>A0ABM7UKL7_9LEPT</name>
<feature type="transmembrane region" description="Helical" evidence="5">
    <location>
        <begin position="38"/>
        <end position="56"/>
    </location>
</feature>
<protein>
    <recommendedName>
        <fullName evidence="6">Methylamine utilisation protein MauE domain-containing protein</fullName>
    </recommendedName>
</protein>
<evidence type="ECO:0000256" key="5">
    <source>
        <dbReference type="SAM" id="Phobius"/>
    </source>
</evidence>
<proteinExistence type="predicted"/>
<evidence type="ECO:0000313" key="7">
    <source>
        <dbReference type="EMBL" id="BDA79407.1"/>
    </source>
</evidence>
<evidence type="ECO:0000256" key="4">
    <source>
        <dbReference type="ARBA" id="ARBA00023136"/>
    </source>
</evidence>
<gene>
    <name evidence="7" type="ORF">LPTSP3_g23370</name>
</gene>
<evidence type="ECO:0000256" key="3">
    <source>
        <dbReference type="ARBA" id="ARBA00022989"/>
    </source>
</evidence>
<organism evidence="7 8">
    <name type="scientific">Leptospira kobayashii</name>
    <dbReference type="NCBI Taxonomy" id="1917830"/>
    <lineage>
        <taxon>Bacteria</taxon>
        <taxon>Pseudomonadati</taxon>
        <taxon>Spirochaetota</taxon>
        <taxon>Spirochaetia</taxon>
        <taxon>Leptospirales</taxon>
        <taxon>Leptospiraceae</taxon>
        <taxon>Leptospira</taxon>
    </lineage>
</organism>
<evidence type="ECO:0000256" key="1">
    <source>
        <dbReference type="ARBA" id="ARBA00004141"/>
    </source>
</evidence>
<dbReference type="Pfam" id="PF07291">
    <property type="entry name" value="MauE"/>
    <property type="match status" value="1"/>
</dbReference>
<feature type="domain" description="Methylamine utilisation protein MauE" evidence="6">
    <location>
        <begin position="3"/>
        <end position="75"/>
    </location>
</feature>